<protein>
    <recommendedName>
        <fullName evidence="4">Pilin</fullName>
    </recommendedName>
</protein>
<keyword evidence="1" id="KW-0472">Membrane</keyword>
<reference evidence="3" key="1">
    <citation type="submission" date="2018-05" db="EMBL/GenBank/DDBJ databases">
        <authorList>
            <person name="Cea G.-C."/>
            <person name="William W."/>
        </authorList>
    </citation>
    <scope>NUCLEOTIDE SEQUENCE [LARGE SCALE GENOMIC DNA]</scope>
    <source>
        <strain evidence="3">DB21MT 5</strain>
    </source>
</reference>
<dbReference type="SUPFAM" id="SSF54523">
    <property type="entry name" value="Pili subunits"/>
    <property type="match status" value="1"/>
</dbReference>
<accession>A0A330LVD2</accession>
<proteinExistence type="predicted"/>
<evidence type="ECO:0008006" key="4">
    <source>
        <dbReference type="Google" id="ProtNLM"/>
    </source>
</evidence>
<dbReference type="InterPro" id="IPR045584">
    <property type="entry name" value="Pilin-like"/>
</dbReference>
<evidence type="ECO:0000313" key="3">
    <source>
        <dbReference type="Proteomes" id="UP000250163"/>
    </source>
</evidence>
<dbReference type="Pfam" id="PF07963">
    <property type="entry name" value="N_methyl"/>
    <property type="match status" value="1"/>
</dbReference>
<keyword evidence="3" id="KW-1185">Reference proteome</keyword>
<keyword evidence="1" id="KW-0812">Transmembrane</keyword>
<evidence type="ECO:0000256" key="1">
    <source>
        <dbReference type="SAM" id="Phobius"/>
    </source>
</evidence>
<dbReference type="PANTHER" id="PTHR30093">
    <property type="entry name" value="GENERAL SECRETION PATHWAY PROTEIN G"/>
    <property type="match status" value="1"/>
</dbReference>
<gene>
    <name evidence="2" type="ORF">MORIYA_4181</name>
</gene>
<dbReference type="KEGG" id="mya:MORIYA_4181"/>
<dbReference type="Gene3D" id="3.30.700.10">
    <property type="entry name" value="Glycoprotein, Type 4 Pilin"/>
    <property type="match status" value="1"/>
</dbReference>
<keyword evidence="1" id="KW-1133">Transmembrane helix</keyword>
<dbReference type="EMBL" id="LS483250">
    <property type="protein sequence ID" value="SQD80633.1"/>
    <property type="molecule type" value="Genomic_DNA"/>
</dbReference>
<name>A0A330LVD2_9GAMM</name>
<sequence>MSMPAGSEDEYQGTTMNRRMNGFTLIELVIVIIVLGVLAATAIPKFINLQDDANRSALKGQFGAFASAVTLYHSGWLVAGNTGAIEDLASFGDGDVDSTATGYPYATGGLDTPPFTACEELWTGLTDTSVTIAYVEDADLDSADVDIAYTYSVNADSTLDTCIYRALHFIQTGQKRLTMNYKADTGEVTIR</sequence>
<organism evidence="2 3">
    <name type="scientific">Moritella yayanosii</name>
    <dbReference type="NCBI Taxonomy" id="69539"/>
    <lineage>
        <taxon>Bacteria</taxon>
        <taxon>Pseudomonadati</taxon>
        <taxon>Pseudomonadota</taxon>
        <taxon>Gammaproteobacteria</taxon>
        <taxon>Alteromonadales</taxon>
        <taxon>Moritellaceae</taxon>
        <taxon>Moritella</taxon>
    </lineage>
</organism>
<dbReference type="NCBIfam" id="TIGR02532">
    <property type="entry name" value="IV_pilin_GFxxxE"/>
    <property type="match status" value="1"/>
</dbReference>
<dbReference type="InterPro" id="IPR012902">
    <property type="entry name" value="N_methyl_site"/>
</dbReference>
<feature type="transmembrane region" description="Helical" evidence="1">
    <location>
        <begin position="20"/>
        <end position="43"/>
    </location>
</feature>
<dbReference type="AlphaFoldDB" id="A0A330LVD2"/>
<evidence type="ECO:0000313" key="2">
    <source>
        <dbReference type="EMBL" id="SQD80633.1"/>
    </source>
</evidence>
<dbReference type="PANTHER" id="PTHR30093:SF7">
    <property type="entry name" value="MSHA MAJOR PILIN SUBUNIT MSHA"/>
    <property type="match status" value="1"/>
</dbReference>
<dbReference type="Proteomes" id="UP000250163">
    <property type="component" value="Chromosome MORIYA"/>
</dbReference>